<sequence>MPEKRHSINIWLYRALTLLGLTLLAACGGVSRPTTLPSSDQGYLLTVPIRASDSPESLAQRYGGEVIAWLEDKAILKLSTQAATALQGSGVSLQNLVLEADSLTRAPELSTQGFSSWAEGWSSWAGGWNSWAGGWSSWAGGTSSIPVLPNDNRLEFMITKVPQGQAIARNFGQGIKVAVIDTGIDLNHPMFVGRLAPSNEWRDFVDGDGNPQEVSGNMYGHGTAVAGLVLQVAPRATILPIRALSPDGSGTTSNLISAIRHASESGAHIINLSLGTTDNASSLKNMVDYAIARGSYVVASSGNTGDQTVHYPAGWAPGNKYIISVGSVSPTLNLSSFTSFGTSLEILSPGEAMFSAYPDSRVGSFTGTSFAAPQIAGVLALAMSDTASANWGNLESYLLQSAVPDADGSYKVANIAAKLQRLPDFQRKNALFVFGGSKIGSSDNALVNRLTQLGYAVTTRSDSSATATDANGRHLVVVSATATRLGATVFRNVGVPVVVWRPDIFDDMGMTGTTTDQFGSSSGQTQATVTSTIHPMGAGMPAGNYGIYTSSDVVTWGRPGSSANIITLLPGSSQATIFGYDTGAQMVGLTAPARRVGFFLATNQGGKLTRNGWNFFEAAITWAVSGN</sequence>
<dbReference type="EMBL" id="DSWI01000027">
    <property type="protein sequence ID" value="HFG21377.1"/>
    <property type="molecule type" value="Genomic_DNA"/>
</dbReference>
<organism evidence="8">
    <name type="scientific">Meiothermus ruber</name>
    <dbReference type="NCBI Taxonomy" id="277"/>
    <lineage>
        <taxon>Bacteria</taxon>
        <taxon>Thermotogati</taxon>
        <taxon>Deinococcota</taxon>
        <taxon>Deinococci</taxon>
        <taxon>Thermales</taxon>
        <taxon>Thermaceae</taxon>
        <taxon>Meiothermus</taxon>
    </lineage>
</organism>
<evidence type="ECO:0000256" key="6">
    <source>
        <dbReference type="RuleBase" id="RU003355"/>
    </source>
</evidence>
<feature type="active site" description="Charge relay system" evidence="5">
    <location>
        <position position="369"/>
    </location>
</feature>
<dbReference type="InterPro" id="IPR036852">
    <property type="entry name" value="Peptidase_S8/S53_dom_sf"/>
</dbReference>
<dbReference type="Pfam" id="PF00082">
    <property type="entry name" value="Peptidase_S8"/>
    <property type="match status" value="1"/>
</dbReference>
<dbReference type="PROSITE" id="PS51257">
    <property type="entry name" value="PROKAR_LIPOPROTEIN"/>
    <property type="match status" value="1"/>
</dbReference>
<dbReference type="PRINTS" id="PR00723">
    <property type="entry name" value="SUBTILISIN"/>
</dbReference>
<dbReference type="Gene3D" id="3.40.50.200">
    <property type="entry name" value="Peptidase S8/S53 domain"/>
    <property type="match status" value="1"/>
</dbReference>
<evidence type="ECO:0000256" key="1">
    <source>
        <dbReference type="ARBA" id="ARBA00011073"/>
    </source>
</evidence>
<evidence type="ECO:0000256" key="5">
    <source>
        <dbReference type="PROSITE-ProRule" id="PRU01240"/>
    </source>
</evidence>
<dbReference type="InterPro" id="IPR015500">
    <property type="entry name" value="Peptidase_S8_subtilisin-rel"/>
</dbReference>
<comment type="similarity">
    <text evidence="1 5 6">Belongs to the peptidase S8 family.</text>
</comment>
<dbReference type="SUPFAM" id="SSF52743">
    <property type="entry name" value="Subtilisin-like"/>
    <property type="match status" value="1"/>
</dbReference>
<dbReference type="InterPro" id="IPR023827">
    <property type="entry name" value="Peptidase_S8_Asp-AS"/>
</dbReference>
<dbReference type="InterPro" id="IPR023828">
    <property type="entry name" value="Peptidase_S8_Ser-AS"/>
</dbReference>
<evidence type="ECO:0000256" key="4">
    <source>
        <dbReference type="ARBA" id="ARBA00022825"/>
    </source>
</evidence>
<dbReference type="GO" id="GO:0006508">
    <property type="term" value="P:proteolysis"/>
    <property type="evidence" value="ECO:0007669"/>
    <property type="project" value="UniProtKB-KW"/>
</dbReference>
<proteinExistence type="inferred from homology"/>
<dbReference type="InterPro" id="IPR000209">
    <property type="entry name" value="Peptidase_S8/S53_dom"/>
</dbReference>
<comment type="caution">
    <text evidence="8">The sequence shown here is derived from an EMBL/GenBank/DDBJ whole genome shotgun (WGS) entry which is preliminary data.</text>
</comment>
<name>A0A7C3HBW7_MEIRU</name>
<evidence type="ECO:0000256" key="3">
    <source>
        <dbReference type="ARBA" id="ARBA00022801"/>
    </source>
</evidence>
<keyword evidence="4 5" id="KW-0720">Serine protease</keyword>
<keyword evidence="3 5" id="KW-0378">Hydrolase</keyword>
<evidence type="ECO:0000256" key="2">
    <source>
        <dbReference type="ARBA" id="ARBA00022670"/>
    </source>
</evidence>
<feature type="active site" description="Charge relay system" evidence="5">
    <location>
        <position position="221"/>
    </location>
</feature>
<reference evidence="8" key="1">
    <citation type="journal article" date="2020" name="mSystems">
        <title>Genome- and Community-Level Interaction Insights into Carbon Utilization and Element Cycling Functions of Hydrothermarchaeota in Hydrothermal Sediment.</title>
        <authorList>
            <person name="Zhou Z."/>
            <person name="Liu Y."/>
            <person name="Xu W."/>
            <person name="Pan J."/>
            <person name="Luo Z.H."/>
            <person name="Li M."/>
        </authorList>
    </citation>
    <scope>NUCLEOTIDE SEQUENCE [LARGE SCALE GENOMIC DNA]</scope>
    <source>
        <strain evidence="8">SpSt-524</strain>
    </source>
</reference>
<dbReference type="PANTHER" id="PTHR43806">
    <property type="entry name" value="PEPTIDASE S8"/>
    <property type="match status" value="1"/>
</dbReference>
<dbReference type="PROSITE" id="PS00138">
    <property type="entry name" value="SUBTILASE_SER"/>
    <property type="match status" value="1"/>
</dbReference>
<dbReference type="GO" id="GO:0004252">
    <property type="term" value="F:serine-type endopeptidase activity"/>
    <property type="evidence" value="ECO:0007669"/>
    <property type="project" value="UniProtKB-UniRule"/>
</dbReference>
<evidence type="ECO:0000259" key="7">
    <source>
        <dbReference type="Pfam" id="PF00082"/>
    </source>
</evidence>
<dbReference type="RefSeq" id="WP_409658882.1">
    <property type="nucleotide sequence ID" value="NZ_JBKBUW010000078.1"/>
</dbReference>
<dbReference type="AlphaFoldDB" id="A0A7C3HBW7"/>
<protein>
    <recommendedName>
        <fullName evidence="7">Peptidase S8/S53 domain-containing protein</fullName>
    </recommendedName>
</protein>
<feature type="active site" description="Charge relay system" evidence="5">
    <location>
        <position position="181"/>
    </location>
</feature>
<dbReference type="InterPro" id="IPR050131">
    <property type="entry name" value="Peptidase_S8_subtilisin-like"/>
</dbReference>
<dbReference type="PANTHER" id="PTHR43806:SF11">
    <property type="entry name" value="CEREVISIN-RELATED"/>
    <property type="match status" value="1"/>
</dbReference>
<dbReference type="PROSITE" id="PS00136">
    <property type="entry name" value="SUBTILASE_ASP"/>
    <property type="match status" value="1"/>
</dbReference>
<dbReference type="PROSITE" id="PS51892">
    <property type="entry name" value="SUBTILASE"/>
    <property type="match status" value="1"/>
</dbReference>
<keyword evidence="2 5" id="KW-0645">Protease</keyword>
<accession>A0A7C3HBW7</accession>
<gene>
    <name evidence="8" type="ORF">ENS82_11835</name>
</gene>
<evidence type="ECO:0000313" key="8">
    <source>
        <dbReference type="EMBL" id="HFG21377.1"/>
    </source>
</evidence>
<feature type="domain" description="Peptidase S8/S53" evidence="7">
    <location>
        <begin position="172"/>
        <end position="408"/>
    </location>
</feature>